<gene>
    <name evidence="3" type="ORF">BV898_14607</name>
</gene>
<organism evidence="3 4">
    <name type="scientific">Hypsibius exemplaris</name>
    <name type="common">Freshwater tardigrade</name>
    <dbReference type="NCBI Taxonomy" id="2072580"/>
    <lineage>
        <taxon>Eukaryota</taxon>
        <taxon>Metazoa</taxon>
        <taxon>Ecdysozoa</taxon>
        <taxon>Tardigrada</taxon>
        <taxon>Eutardigrada</taxon>
        <taxon>Parachela</taxon>
        <taxon>Hypsibioidea</taxon>
        <taxon>Hypsibiidae</taxon>
        <taxon>Hypsibius</taxon>
    </lineage>
</organism>
<evidence type="ECO:0000256" key="1">
    <source>
        <dbReference type="SAM" id="MobiDB-lite"/>
    </source>
</evidence>
<sequence length="376" mass="40411">MFAKLVICLALVGTCLCQLIPNNASAQGQQQSSSTSLVGTVTPTSAAAANGNQTGNASSAAAANQLINQAPVTQFFSQVLRGEVFGLRKCKKPKDCGLGLRCDSLLNLCVPLTTPILGDIEKPCSNDSECSGMHACQGGLCRFCGPKSCRSNLDCCAGSFAQPGKAGSFYECLNVEDQDKLSIARQLGRVPANFQPLPKAQGGQSLDDIVDSNELIQLGLPAQDNAFHGKRCWARCNVDTDCYHEKTPADVKQSLGCCNNVCTRKSACTVLSPAVIQQAQLLQQQRLQQQQAWNQQQALVQQQQHLQGQVHHQSQWGTGGHQQNVVPQQRPQSQQVQFQFAVPVAQAVVVPPPQPAPQSWQQAQQQQPSQAAINWG</sequence>
<reference evidence="4" key="1">
    <citation type="submission" date="2017-01" db="EMBL/GenBank/DDBJ databases">
        <title>Comparative genomics of anhydrobiosis in the tardigrade Hypsibius dujardini.</title>
        <authorList>
            <person name="Yoshida Y."/>
            <person name="Koutsovoulos G."/>
            <person name="Laetsch D."/>
            <person name="Stevens L."/>
            <person name="Kumar S."/>
            <person name="Horikawa D."/>
            <person name="Ishino K."/>
            <person name="Komine S."/>
            <person name="Tomita M."/>
            <person name="Blaxter M."/>
            <person name="Arakawa K."/>
        </authorList>
    </citation>
    <scope>NUCLEOTIDE SEQUENCE [LARGE SCALE GENOMIC DNA]</scope>
    <source>
        <strain evidence="4">Z151</strain>
    </source>
</reference>
<feature type="signal peptide" evidence="2">
    <location>
        <begin position="1"/>
        <end position="17"/>
    </location>
</feature>
<comment type="caution">
    <text evidence="3">The sequence shown here is derived from an EMBL/GenBank/DDBJ whole genome shotgun (WGS) entry which is preliminary data.</text>
</comment>
<evidence type="ECO:0000313" key="3">
    <source>
        <dbReference type="EMBL" id="OWA50081.1"/>
    </source>
</evidence>
<dbReference type="Proteomes" id="UP000192578">
    <property type="component" value="Unassembled WGS sequence"/>
</dbReference>
<feature type="chain" id="PRO_5040856508" evidence="2">
    <location>
        <begin position="18"/>
        <end position="376"/>
    </location>
</feature>
<dbReference type="OrthoDB" id="10062006at2759"/>
<proteinExistence type="predicted"/>
<protein>
    <submittedName>
        <fullName evidence="3">Uncharacterized protein</fullName>
    </submittedName>
</protein>
<dbReference type="EMBL" id="MTYJ01000181">
    <property type="protein sequence ID" value="OWA50081.1"/>
    <property type="molecule type" value="Genomic_DNA"/>
</dbReference>
<feature type="compositionally biased region" description="Low complexity" evidence="1">
    <location>
        <begin position="357"/>
        <end position="376"/>
    </location>
</feature>
<evidence type="ECO:0000256" key="2">
    <source>
        <dbReference type="SAM" id="SignalP"/>
    </source>
</evidence>
<dbReference type="AlphaFoldDB" id="A0A9X6NG68"/>
<keyword evidence="4" id="KW-1185">Reference proteome</keyword>
<accession>A0A9X6NG68</accession>
<feature type="region of interest" description="Disordered" evidence="1">
    <location>
        <begin position="352"/>
        <end position="376"/>
    </location>
</feature>
<evidence type="ECO:0000313" key="4">
    <source>
        <dbReference type="Proteomes" id="UP000192578"/>
    </source>
</evidence>
<name>A0A9X6NG68_HYPEX</name>
<keyword evidence="2" id="KW-0732">Signal</keyword>